<reference evidence="3 4" key="1">
    <citation type="submission" date="2017-08" db="EMBL/GenBank/DDBJ databases">
        <title>Aliifodinibius alkalisoli sp. nov., isolated from saline alkaline soil.</title>
        <authorList>
            <person name="Liu D."/>
            <person name="Zhang G."/>
        </authorList>
    </citation>
    <scope>NUCLEOTIDE SEQUENCE [LARGE SCALE GENOMIC DNA]</scope>
    <source>
        <strain evidence="3 4">WN023</strain>
    </source>
</reference>
<organism evidence="3 4">
    <name type="scientific">Fodinibius salipaludis</name>
    <dbReference type="NCBI Taxonomy" id="2032627"/>
    <lineage>
        <taxon>Bacteria</taxon>
        <taxon>Pseudomonadati</taxon>
        <taxon>Balneolota</taxon>
        <taxon>Balneolia</taxon>
        <taxon>Balneolales</taxon>
        <taxon>Balneolaceae</taxon>
        <taxon>Fodinibius</taxon>
    </lineage>
</organism>
<dbReference type="GO" id="GO:0016757">
    <property type="term" value="F:glycosyltransferase activity"/>
    <property type="evidence" value="ECO:0007669"/>
    <property type="project" value="TreeGrafter"/>
</dbReference>
<evidence type="ECO:0000313" key="3">
    <source>
        <dbReference type="EMBL" id="PAU94029.1"/>
    </source>
</evidence>
<accession>A0A2A2GB08</accession>
<sequence>MKILQINTTVNTTSTGRIAEEIGQTLQQYGHESYIAYKSLGPAGSSSKLIRIGSKMDVYMHGLKTRIFDRHGFGSTQATQRFLERVKEINPDVIGLHNLHGYYLNIELLFNYLKEIQKPVVWTLHDCWPFTGHCSFFDYVSCEKWKTECYDCPLSDKYPASWFLDNSKKNFHQKRELFNGVDNLTIVTPSHWLANLVEQSFLSEYPVEVIHNGIDLEQFHPVNTKDIMMQYKLTGKKVLLGVASVWDRRKGLKYFVELAKRLNDDFRIILIGLSGDSNHELPENIIAVPRTEDIDELVSFYSVADLFVNPTLVDNFPTTNLEALACGTPVVTFNTGGSPEAIDGKTGWVVEKSNTDELYNSIQKYFKNDLKINSDYCRERCMQLFNKEDRYKDYLNLYRSKIEEHEYIIHNNRMA</sequence>
<dbReference type="RefSeq" id="WP_095606705.1">
    <property type="nucleotide sequence ID" value="NZ_NSKE01000006.1"/>
</dbReference>
<dbReference type="OrthoDB" id="9768685at2"/>
<keyword evidence="4" id="KW-1185">Reference proteome</keyword>
<comment type="caution">
    <text evidence="3">The sequence shown here is derived from an EMBL/GenBank/DDBJ whole genome shotgun (WGS) entry which is preliminary data.</text>
</comment>
<evidence type="ECO:0000313" key="4">
    <source>
        <dbReference type="Proteomes" id="UP000218831"/>
    </source>
</evidence>
<dbReference type="Proteomes" id="UP000218831">
    <property type="component" value="Unassembled WGS sequence"/>
</dbReference>
<dbReference type="SUPFAM" id="SSF53756">
    <property type="entry name" value="UDP-Glycosyltransferase/glycogen phosphorylase"/>
    <property type="match status" value="1"/>
</dbReference>
<keyword evidence="1 3" id="KW-0808">Transferase</keyword>
<gene>
    <name evidence="3" type="ORF">CK503_10215</name>
</gene>
<dbReference type="Pfam" id="PF13692">
    <property type="entry name" value="Glyco_trans_1_4"/>
    <property type="match status" value="1"/>
</dbReference>
<proteinExistence type="predicted"/>
<dbReference type="PANTHER" id="PTHR46401:SF2">
    <property type="entry name" value="GLYCOSYLTRANSFERASE WBBK-RELATED"/>
    <property type="match status" value="1"/>
</dbReference>
<protein>
    <submittedName>
        <fullName evidence="3">Glycosyl transferase</fullName>
    </submittedName>
</protein>
<dbReference type="PANTHER" id="PTHR46401">
    <property type="entry name" value="GLYCOSYLTRANSFERASE WBBK-RELATED"/>
    <property type="match status" value="1"/>
</dbReference>
<feature type="domain" description="Glycosyltransferase subfamily 4-like N-terminal" evidence="2">
    <location>
        <begin position="16"/>
        <end position="218"/>
    </location>
</feature>
<dbReference type="Gene3D" id="3.40.50.2000">
    <property type="entry name" value="Glycogen Phosphorylase B"/>
    <property type="match status" value="2"/>
</dbReference>
<dbReference type="AlphaFoldDB" id="A0A2A2GB08"/>
<dbReference type="Pfam" id="PF13439">
    <property type="entry name" value="Glyco_transf_4"/>
    <property type="match status" value="1"/>
</dbReference>
<dbReference type="EMBL" id="NSKE01000006">
    <property type="protein sequence ID" value="PAU94029.1"/>
    <property type="molecule type" value="Genomic_DNA"/>
</dbReference>
<dbReference type="InterPro" id="IPR028098">
    <property type="entry name" value="Glyco_trans_4-like_N"/>
</dbReference>
<name>A0A2A2GB08_9BACT</name>
<dbReference type="GO" id="GO:0009103">
    <property type="term" value="P:lipopolysaccharide biosynthetic process"/>
    <property type="evidence" value="ECO:0007669"/>
    <property type="project" value="TreeGrafter"/>
</dbReference>
<evidence type="ECO:0000259" key="2">
    <source>
        <dbReference type="Pfam" id="PF13439"/>
    </source>
</evidence>
<evidence type="ECO:0000256" key="1">
    <source>
        <dbReference type="ARBA" id="ARBA00022679"/>
    </source>
</evidence>